<feature type="non-terminal residue" evidence="1">
    <location>
        <position position="1"/>
    </location>
</feature>
<dbReference type="EMBL" id="CAJVQC010023459">
    <property type="protein sequence ID" value="CAG8722329.1"/>
    <property type="molecule type" value="Genomic_DNA"/>
</dbReference>
<organism evidence="1 2">
    <name type="scientific">Racocetra persica</name>
    <dbReference type="NCBI Taxonomy" id="160502"/>
    <lineage>
        <taxon>Eukaryota</taxon>
        <taxon>Fungi</taxon>
        <taxon>Fungi incertae sedis</taxon>
        <taxon>Mucoromycota</taxon>
        <taxon>Glomeromycotina</taxon>
        <taxon>Glomeromycetes</taxon>
        <taxon>Diversisporales</taxon>
        <taxon>Gigasporaceae</taxon>
        <taxon>Racocetra</taxon>
    </lineage>
</organism>
<dbReference type="Proteomes" id="UP000789920">
    <property type="component" value="Unassembled WGS sequence"/>
</dbReference>
<proteinExistence type="predicted"/>
<comment type="caution">
    <text evidence="1">The sequence shown here is derived from an EMBL/GenBank/DDBJ whole genome shotgun (WGS) entry which is preliminary data.</text>
</comment>
<accession>A0ACA9PSA0</accession>
<gene>
    <name evidence="1" type="ORF">RPERSI_LOCUS11402</name>
</gene>
<sequence length="85" mass="9737">NNINLELSEQAFPDLFFHLPNISFSEAYNKVNHRKTYTTINGLFKKAIQAKLDAGSNTIQELKDFISSFITKYAPKQKDKKNKGN</sequence>
<protein>
    <submittedName>
        <fullName evidence="1">5078_t:CDS:1</fullName>
    </submittedName>
</protein>
<name>A0ACA9PSA0_9GLOM</name>
<reference evidence="1" key="1">
    <citation type="submission" date="2021-06" db="EMBL/GenBank/DDBJ databases">
        <authorList>
            <person name="Kallberg Y."/>
            <person name="Tangrot J."/>
            <person name="Rosling A."/>
        </authorList>
    </citation>
    <scope>NUCLEOTIDE SEQUENCE</scope>
    <source>
        <strain evidence="1">MA461A</strain>
    </source>
</reference>
<evidence type="ECO:0000313" key="2">
    <source>
        <dbReference type="Proteomes" id="UP000789920"/>
    </source>
</evidence>
<feature type="non-terminal residue" evidence="1">
    <location>
        <position position="85"/>
    </location>
</feature>
<evidence type="ECO:0000313" key="1">
    <source>
        <dbReference type="EMBL" id="CAG8722329.1"/>
    </source>
</evidence>
<keyword evidence="2" id="KW-1185">Reference proteome</keyword>